<feature type="compositionally biased region" description="Polar residues" evidence="1">
    <location>
        <begin position="214"/>
        <end position="224"/>
    </location>
</feature>
<evidence type="ECO:0000313" key="4">
    <source>
        <dbReference type="Proteomes" id="UP001385951"/>
    </source>
</evidence>
<name>A0AAW0FYI5_9APHY</name>
<feature type="compositionally biased region" description="Basic and acidic residues" evidence="1">
    <location>
        <begin position="298"/>
        <end position="312"/>
    </location>
</feature>
<proteinExistence type="predicted"/>
<dbReference type="Pfam" id="PF09770">
    <property type="entry name" value="PAT1"/>
    <property type="match status" value="1"/>
</dbReference>
<evidence type="ECO:0000256" key="1">
    <source>
        <dbReference type="SAM" id="MobiDB-lite"/>
    </source>
</evidence>
<keyword evidence="4" id="KW-1185">Reference proteome</keyword>
<comment type="caution">
    <text evidence="3">The sequence shown here is derived from an EMBL/GenBank/DDBJ whole genome shotgun (WGS) entry which is preliminary data.</text>
</comment>
<protein>
    <recommendedName>
        <fullName evidence="2">mRNA decay factor PAT1 domain-containing protein</fullName>
    </recommendedName>
</protein>
<feature type="region of interest" description="Disordered" evidence="1">
    <location>
        <begin position="113"/>
        <end position="184"/>
    </location>
</feature>
<dbReference type="Proteomes" id="UP001385951">
    <property type="component" value="Unassembled WGS sequence"/>
</dbReference>
<feature type="compositionally biased region" description="Low complexity" evidence="1">
    <location>
        <begin position="225"/>
        <end position="245"/>
    </location>
</feature>
<sequence length="352" mass="40110">MSFFGFTQANDLEEERRRYLEGPPNGGGQQEDVAVYTWGEESYDGLGDALQEGGDELNDETFGGGGSVGKDFDFAGTTLPEDVRSHQAPRESTSQIVQPVHHSQSYVVEENHRLQPQAAPSSRQAHSLESIWDDKSPFSVLPRTNGSHRSGEHRATPSQNYSSYGNQAHEAHVGQPSAEPLHLGGVHSQGVRTLEEIEAEMRQAAFAAQRNQNISPSQHISQARQTQGRGTPQLQQQQQQRYLQQEVATPPRMHHHAQSPRFHQYHQEQQIQLLEQERLRQLEDSMRQQERIQLMAQMERERERERRREQQLREAQAQQARYLEIQQRQHDRRLAQAQAAAAGWSNDSSYGC</sequence>
<feature type="compositionally biased region" description="Polar residues" evidence="1">
    <location>
        <begin position="156"/>
        <end position="166"/>
    </location>
</feature>
<feature type="domain" description="mRNA decay factor PAT1" evidence="2">
    <location>
        <begin position="1"/>
        <end position="334"/>
    </location>
</feature>
<accession>A0AAW0FYI5</accession>
<feature type="region of interest" description="Disordered" evidence="1">
    <location>
        <begin position="297"/>
        <end position="318"/>
    </location>
</feature>
<gene>
    <name evidence="3" type="ORF">QCA50_010455</name>
</gene>
<evidence type="ECO:0000313" key="3">
    <source>
        <dbReference type="EMBL" id="KAK7686235.1"/>
    </source>
</evidence>
<organism evidence="3 4">
    <name type="scientific">Cerrena zonata</name>
    <dbReference type="NCBI Taxonomy" id="2478898"/>
    <lineage>
        <taxon>Eukaryota</taxon>
        <taxon>Fungi</taxon>
        <taxon>Dikarya</taxon>
        <taxon>Basidiomycota</taxon>
        <taxon>Agaricomycotina</taxon>
        <taxon>Agaricomycetes</taxon>
        <taxon>Polyporales</taxon>
        <taxon>Cerrenaceae</taxon>
        <taxon>Cerrena</taxon>
    </lineage>
</organism>
<dbReference type="EMBL" id="JASBNA010000017">
    <property type="protein sequence ID" value="KAK7686235.1"/>
    <property type="molecule type" value="Genomic_DNA"/>
</dbReference>
<feature type="region of interest" description="Disordered" evidence="1">
    <location>
        <begin position="1"/>
        <end position="31"/>
    </location>
</feature>
<feature type="region of interest" description="Disordered" evidence="1">
    <location>
        <begin position="208"/>
        <end position="259"/>
    </location>
</feature>
<dbReference type="AlphaFoldDB" id="A0AAW0FYI5"/>
<feature type="compositionally biased region" description="Polar residues" evidence="1">
    <location>
        <begin position="1"/>
        <end position="10"/>
    </location>
</feature>
<feature type="compositionally biased region" description="Polar residues" evidence="1">
    <location>
        <begin position="118"/>
        <end position="127"/>
    </location>
</feature>
<dbReference type="InterPro" id="IPR019167">
    <property type="entry name" value="PAT1_dom"/>
</dbReference>
<evidence type="ECO:0000259" key="2">
    <source>
        <dbReference type="Pfam" id="PF09770"/>
    </source>
</evidence>
<reference evidence="3 4" key="1">
    <citation type="submission" date="2022-09" db="EMBL/GenBank/DDBJ databases">
        <authorList>
            <person name="Palmer J.M."/>
        </authorList>
    </citation>
    <scope>NUCLEOTIDE SEQUENCE [LARGE SCALE GENOMIC DNA]</scope>
    <source>
        <strain evidence="3 4">DSM 7382</strain>
    </source>
</reference>